<protein>
    <submittedName>
        <fullName evidence="1">Uncharacterized protein</fullName>
    </submittedName>
</protein>
<reference evidence="2" key="1">
    <citation type="journal article" date="2023" name="Nat. Plants">
        <title>Single-cell RNA sequencing provides a high-resolution roadmap for understanding the multicellular compartmentation of specialized metabolism.</title>
        <authorList>
            <person name="Sun S."/>
            <person name="Shen X."/>
            <person name="Li Y."/>
            <person name="Li Y."/>
            <person name="Wang S."/>
            <person name="Li R."/>
            <person name="Zhang H."/>
            <person name="Shen G."/>
            <person name="Guo B."/>
            <person name="Wei J."/>
            <person name="Xu J."/>
            <person name="St-Pierre B."/>
            <person name="Chen S."/>
            <person name="Sun C."/>
        </authorList>
    </citation>
    <scope>NUCLEOTIDE SEQUENCE [LARGE SCALE GENOMIC DNA]</scope>
</reference>
<dbReference type="Proteomes" id="UP001060085">
    <property type="component" value="Linkage Group LG06"/>
</dbReference>
<comment type="caution">
    <text evidence="1">The sequence shown here is derived from an EMBL/GenBank/DDBJ whole genome shotgun (WGS) entry which is preliminary data.</text>
</comment>
<gene>
    <name evidence="1" type="ORF">M9H77_29039</name>
</gene>
<name>A0ACC0AI18_CATRO</name>
<evidence type="ECO:0000313" key="2">
    <source>
        <dbReference type="Proteomes" id="UP001060085"/>
    </source>
</evidence>
<dbReference type="EMBL" id="CM044706">
    <property type="protein sequence ID" value="KAI5660246.1"/>
    <property type="molecule type" value="Genomic_DNA"/>
</dbReference>
<sequence>MGEKLRRKLVNKSPLLLKLNPIYKKVPVLVHNQVAIVESLVILEYIDEKWKNNPLLPQDPYERSSARFWAKFVDDKVIMGVWEAYMAVEEEKEKAIESAKELLDIIEKQIEGKRFFNGEKIGFLDLVMGWMTLWLSAMEEVGGMEVLDSREVSFNQEMDTKLH</sequence>
<evidence type="ECO:0000313" key="1">
    <source>
        <dbReference type="EMBL" id="KAI5660246.1"/>
    </source>
</evidence>
<proteinExistence type="predicted"/>
<organism evidence="1 2">
    <name type="scientific">Catharanthus roseus</name>
    <name type="common">Madagascar periwinkle</name>
    <name type="synonym">Vinca rosea</name>
    <dbReference type="NCBI Taxonomy" id="4058"/>
    <lineage>
        <taxon>Eukaryota</taxon>
        <taxon>Viridiplantae</taxon>
        <taxon>Streptophyta</taxon>
        <taxon>Embryophyta</taxon>
        <taxon>Tracheophyta</taxon>
        <taxon>Spermatophyta</taxon>
        <taxon>Magnoliopsida</taxon>
        <taxon>eudicotyledons</taxon>
        <taxon>Gunneridae</taxon>
        <taxon>Pentapetalae</taxon>
        <taxon>asterids</taxon>
        <taxon>lamiids</taxon>
        <taxon>Gentianales</taxon>
        <taxon>Apocynaceae</taxon>
        <taxon>Rauvolfioideae</taxon>
        <taxon>Vinceae</taxon>
        <taxon>Catharanthinae</taxon>
        <taxon>Catharanthus</taxon>
    </lineage>
</organism>
<accession>A0ACC0AI18</accession>
<keyword evidence="2" id="KW-1185">Reference proteome</keyword>